<sequence>MGLEDPGEAERRIMLETESAEYQDRIKKQRELEKKDYEAGMTSYRAEKEVEFAEEGLKAARLGNLGETVKRATLIKVAQEEVRSTHTQFEEAKESTEKNLLKGKVLSALASIPCIKRKIKRHNVSWNG</sequence>
<protein>
    <submittedName>
        <fullName evidence="1">Uncharacterized protein</fullName>
    </submittedName>
</protein>
<reference evidence="1 2" key="1">
    <citation type="submission" date="2019-09" db="EMBL/GenBank/DDBJ databases">
        <title>The hologenome of the rock-dwelling lichen Lasallia pustulata.</title>
        <authorList>
            <person name="Greshake Tzovaras B."/>
            <person name="Segers F."/>
            <person name="Bicker A."/>
            <person name="Dal Grande F."/>
            <person name="Otte J."/>
            <person name="Hankeln T."/>
            <person name="Schmitt I."/>
            <person name="Ebersberger I."/>
        </authorList>
    </citation>
    <scope>NUCLEOTIDE SEQUENCE [LARGE SCALE GENOMIC DNA]</scope>
    <source>
        <strain evidence="1">A1-1</strain>
    </source>
</reference>
<accession>A0A5M8PHC8</accession>
<dbReference type="OrthoDB" id="5419928at2759"/>
<gene>
    <name evidence="1" type="ORF">FRX48_07998</name>
</gene>
<comment type="caution">
    <text evidence="1">The sequence shown here is derived from an EMBL/GenBank/DDBJ whole genome shotgun (WGS) entry which is preliminary data.</text>
</comment>
<name>A0A5M8PHC8_9LECA</name>
<organism evidence="1 2">
    <name type="scientific">Lasallia pustulata</name>
    <dbReference type="NCBI Taxonomy" id="136370"/>
    <lineage>
        <taxon>Eukaryota</taxon>
        <taxon>Fungi</taxon>
        <taxon>Dikarya</taxon>
        <taxon>Ascomycota</taxon>
        <taxon>Pezizomycotina</taxon>
        <taxon>Lecanoromycetes</taxon>
        <taxon>OSLEUM clade</taxon>
        <taxon>Umbilicariomycetidae</taxon>
        <taxon>Umbilicariales</taxon>
        <taxon>Umbilicariaceae</taxon>
        <taxon>Lasallia</taxon>
    </lineage>
</organism>
<dbReference type="AlphaFoldDB" id="A0A5M8PHC8"/>
<dbReference type="Proteomes" id="UP000324767">
    <property type="component" value="Unassembled WGS sequence"/>
</dbReference>
<evidence type="ECO:0000313" key="2">
    <source>
        <dbReference type="Proteomes" id="UP000324767"/>
    </source>
</evidence>
<proteinExistence type="predicted"/>
<dbReference type="EMBL" id="VXIT01000014">
    <property type="protein sequence ID" value="KAA6408256.1"/>
    <property type="molecule type" value="Genomic_DNA"/>
</dbReference>
<evidence type="ECO:0000313" key="1">
    <source>
        <dbReference type="EMBL" id="KAA6408256.1"/>
    </source>
</evidence>